<feature type="domain" description="Core-binding (CB)" evidence="7">
    <location>
        <begin position="66"/>
        <end position="149"/>
    </location>
</feature>
<dbReference type="PROSITE" id="PS51900">
    <property type="entry name" value="CB"/>
    <property type="match status" value="1"/>
</dbReference>
<dbReference type="Gene3D" id="1.10.443.10">
    <property type="entry name" value="Intergrase catalytic core"/>
    <property type="match status" value="1"/>
</dbReference>
<evidence type="ECO:0000259" key="7">
    <source>
        <dbReference type="PROSITE" id="PS51900"/>
    </source>
</evidence>
<dbReference type="RefSeq" id="WP_071312917.1">
    <property type="nucleotide sequence ID" value="NZ_MLQQ01000013.1"/>
</dbReference>
<organism evidence="8 9">
    <name type="scientific">Anaerobacillus arseniciselenatis</name>
    <dbReference type="NCBI Taxonomy" id="85682"/>
    <lineage>
        <taxon>Bacteria</taxon>
        <taxon>Bacillati</taxon>
        <taxon>Bacillota</taxon>
        <taxon>Bacilli</taxon>
        <taxon>Bacillales</taxon>
        <taxon>Bacillaceae</taxon>
        <taxon>Anaerobacillus</taxon>
    </lineage>
</organism>
<dbReference type="GO" id="GO:0015074">
    <property type="term" value="P:DNA integration"/>
    <property type="evidence" value="ECO:0007669"/>
    <property type="project" value="UniProtKB-KW"/>
</dbReference>
<evidence type="ECO:0000313" key="9">
    <source>
        <dbReference type="Proteomes" id="UP000180098"/>
    </source>
</evidence>
<dbReference type="GO" id="GO:0003677">
    <property type="term" value="F:DNA binding"/>
    <property type="evidence" value="ECO:0007669"/>
    <property type="project" value="UniProtKB-UniRule"/>
</dbReference>
<dbReference type="PANTHER" id="PTHR30349">
    <property type="entry name" value="PHAGE INTEGRASE-RELATED"/>
    <property type="match status" value="1"/>
</dbReference>
<keyword evidence="9" id="KW-1185">Reference proteome</keyword>
<gene>
    <name evidence="8" type="ORF">BKP35_08490</name>
</gene>
<dbReference type="Proteomes" id="UP000180098">
    <property type="component" value="Unassembled WGS sequence"/>
</dbReference>
<evidence type="ECO:0000313" key="8">
    <source>
        <dbReference type="EMBL" id="OIJ13807.1"/>
    </source>
</evidence>
<dbReference type="CDD" id="cd01189">
    <property type="entry name" value="INT_ICEBs1_C_like"/>
    <property type="match status" value="1"/>
</dbReference>
<evidence type="ECO:0000256" key="5">
    <source>
        <dbReference type="PROSITE-ProRule" id="PRU01248"/>
    </source>
</evidence>
<dbReference type="InterPro" id="IPR013762">
    <property type="entry name" value="Integrase-like_cat_sf"/>
</dbReference>
<dbReference type="InterPro" id="IPR002104">
    <property type="entry name" value="Integrase_catalytic"/>
</dbReference>
<protein>
    <recommendedName>
        <fullName evidence="10">Site-specific integrase</fullName>
    </recommendedName>
</protein>
<evidence type="ECO:0000256" key="1">
    <source>
        <dbReference type="ARBA" id="ARBA00008857"/>
    </source>
</evidence>
<keyword evidence="2" id="KW-0229">DNA integration</keyword>
<dbReference type="PROSITE" id="PS51898">
    <property type="entry name" value="TYR_RECOMBINASE"/>
    <property type="match status" value="1"/>
</dbReference>
<dbReference type="InterPro" id="IPR010998">
    <property type="entry name" value="Integrase_recombinase_N"/>
</dbReference>
<reference evidence="8 9" key="1">
    <citation type="submission" date="2016-10" db="EMBL/GenBank/DDBJ databases">
        <title>Draft genome sequences of four alkaliphilic bacteria belonging to the Anaerobacillus genus.</title>
        <authorList>
            <person name="Bassil N.M."/>
            <person name="Lloyd J.R."/>
        </authorList>
    </citation>
    <scope>NUCLEOTIDE SEQUENCE [LARGE SCALE GENOMIC DNA]</scope>
    <source>
        <strain evidence="8 9">DSM 15340</strain>
    </source>
</reference>
<dbReference type="InterPro" id="IPR044068">
    <property type="entry name" value="CB"/>
</dbReference>
<evidence type="ECO:0000256" key="3">
    <source>
        <dbReference type="ARBA" id="ARBA00023125"/>
    </source>
</evidence>
<dbReference type="AlphaFoldDB" id="A0A1S2LQ46"/>
<comment type="caution">
    <text evidence="8">The sequence shown here is derived from an EMBL/GenBank/DDBJ whole genome shotgun (WGS) entry which is preliminary data.</text>
</comment>
<dbReference type="InterPro" id="IPR050090">
    <property type="entry name" value="Tyrosine_recombinase_XerCD"/>
</dbReference>
<dbReference type="SUPFAM" id="SSF56349">
    <property type="entry name" value="DNA breaking-rejoining enzymes"/>
    <property type="match status" value="1"/>
</dbReference>
<proteinExistence type="inferred from homology"/>
<name>A0A1S2LQ46_9BACI</name>
<evidence type="ECO:0000259" key="6">
    <source>
        <dbReference type="PROSITE" id="PS51898"/>
    </source>
</evidence>
<dbReference type="InterPro" id="IPR004107">
    <property type="entry name" value="Integrase_SAM-like_N"/>
</dbReference>
<evidence type="ECO:0008006" key="10">
    <source>
        <dbReference type="Google" id="ProtNLM"/>
    </source>
</evidence>
<dbReference type="InterPro" id="IPR011010">
    <property type="entry name" value="DNA_brk_join_enz"/>
</dbReference>
<dbReference type="Pfam" id="PF14657">
    <property type="entry name" value="Arm-DNA-bind_4"/>
    <property type="match status" value="1"/>
</dbReference>
<evidence type="ECO:0000256" key="2">
    <source>
        <dbReference type="ARBA" id="ARBA00022908"/>
    </source>
</evidence>
<dbReference type="InterPro" id="IPR028259">
    <property type="entry name" value="AP2-like_int_N"/>
</dbReference>
<dbReference type="GO" id="GO:0006310">
    <property type="term" value="P:DNA recombination"/>
    <property type="evidence" value="ECO:0007669"/>
    <property type="project" value="UniProtKB-KW"/>
</dbReference>
<dbReference type="Gene3D" id="1.10.150.130">
    <property type="match status" value="1"/>
</dbReference>
<sequence>MLKSLKGSIKPRGNSFQVKYDAGRHPHTGRRIQKTATFKTEKEAEQFLIEVNYKLNNGIYKVETKETFGEYFKRWFDTMHKKTVAETTAETRDCLARKHLIPRFGYRKLSEITTMELDFFYSDKIDDDYSPKTIKELHILMKKSLDQAVKWGLLQSNPALSATPPSLVPKKAEIWDYDQWDQFLEVAKAYGDEEFYTTSYFTGGRRGELLGLQWKSVDLEKKKIHIHQTLAYTKTKKLHLKEPKTKSSNRTISIGDLVVEALTKQKEKLEARKRELGDGYQDLDLVFPNSFGGFKTPRNKLREFYSLTEKAGLTRIPLHNLRHSHATNLLKEGIQPRVVQERFGHADLRTAQEIYSHVTPDIQEEAAVKGENAYNARKKKA</sequence>
<accession>A0A1S2LQ46</accession>
<dbReference type="Pfam" id="PF00589">
    <property type="entry name" value="Phage_integrase"/>
    <property type="match status" value="1"/>
</dbReference>
<keyword evidence="4" id="KW-0233">DNA recombination</keyword>
<dbReference type="PANTHER" id="PTHR30349:SF64">
    <property type="entry name" value="PROPHAGE INTEGRASE INTD-RELATED"/>
    <property type="match status" value="1"/>
</dbReference>
<evidence type="ECO:0000256" key="4">
    <source>
        <dbReference type="ARBA" id="ARBA00023172"/>
    </source>
</evidence>
<dbReference type="EMBL" id="MLQQ01000013">
    <property type="protein sequence ID" value="OIJ13807.1"/>
    <property type="molecule type" value="Genomic_DNA"/>
</dbReference>
<dbReference type="Pfam" id="PF14659">
    <property type="entry name" value="Phage_int_SAM_3"/>
    <property type="match status" value="1"/>
</dbReference>
<comment type="similarity">
    <text evidence="1">Belongs to the 'phage' integrase family.</text>
</comment>
<keyword evidence="3 5" id="KW-0238">DNA-binding</keyword>
<feature type="domain" description="Tyr recombinase" evidence="6">
    <location>
        <begin position="170"/>
        <end position="368"/>
    </location>
</feature>